<feature type="compositionally biased region" description="Polar residues" evidence="1">
    <location>
        <begin position="109"/>
        <end position="128"/>
    </location>
</feature>
<organism evidence="2 3">
    <name type="scientific">Lentinus tigrinus ALCF2SS1-6</name>
    <dbReference type="NCBI Taxonomy" id="1328759"/>
    <lineage>
        <taxon>Eukaryota</taxon>
        <taxon>Fungi</taxon>
        <taxon>Dikarya</taxon>
        <taxon>Basidiomycota</taxon>
        <taxon>Agaricomycotina</taxon>
        <taxon>Agaricomycetes</taxon>
        <taxon>Polyporales</taxon>
        <taxon>Polyporaceae</taxon>
        <taxon>Lentinus</taxon>
    </lineage>
</organism>
<accession>A0A5C2RZW0</accession>
<keyword evidence="3" id="KW-1185">Reference proteome</keyword>
<proteinExistence type="predicted"/>
<evidence type="ECO:0000256" key="1">
    <source>
        <dbReference type="SAM" id="MobiDB-lite"/>
    </source>
</evidence>
<protein>
    <submittedName>
        <fullName evidence="2">Uncharacterized protein</fullName>
    </submittedName>
</protein>
<dbReference type="Proteomes" id="UP000313359">
    <property type="component" value="Unassembled WGS sequence"/>
</dbReference>
<evidence type="ECO:0000313" key="3">
    <source>
        <dbReference type="Proteomes" id="UP000313359"/>
    </source>
</evidence>
<dbReference type="AlphaFoldDB" id="A0A5C2RZW0"/>
<evidence type="ECO:0000313" key="2">
    <source>
        <dbReference type="EMBL" id="RPD56635.1"/>
    </source>
</evidence>
<name>A0A5C2RZW0_9APHY</name>
<gene>
    <name evidence="2" type="ORF">L227DRAFT_578579</name>
</gene>
<feature type="region of interest" description="Disordered" evidence="1">
    <location>
        <begin position="1"/>
        <end position="128"/>
    </location>
</feature>
<dbReference type="EMBL" id="ML122286">
    <property type="protein sequence ID" value="RPD56635.1"/>
    <property type="molecule type" value="Genomic_DNA"/>
</dbReference>
<dbReference type="OrthoDB" id="2752442at2759"/>
<feature type="compositionally biased region" description="Polar residues" evidence="1">
    <location>
        <begin position="19"/>
        <end position="56"/>
    </location>
</feature>
<sequence>MYLQSPAPRPSSFIDVATPTASTTNLIPQSQQTNAPAPSSSTTQRTPATTQSVKSTSPKDYESAFATLSSSYGWGGLGVPMKTPKKEKKEKKEKKDKKDKKDKKGKAAATSSSPSAGQDASTLSQSST</sequence>
<feature type="compositionally biased region" description="Basic residues" evidence="1">
    <location>
        <begin position="83"/>
        <end position="106"/>
    </location>
</feature>
<reference evidence="2" key="1">
    <citation type="journal article" date="2018" name="Genome Biol. Evol.">
        <title>Genomics and development of Lentinus tigrinus, a white-rot wood-decaying mushroom with dimorphic fruiting bodies.</title>
        <authorList>
            <person name="Wu B."/>
            <person name="Xu Z."/>
            <person name="Knudson A."/>
            <person name="Carlson A."/>
            <person name="Chen N."/>
            <person name="Kovaka S."/>
            <person name="LaButti K."/>
            <person name="Lipzen A."/>
            <person name="Pennachio C."/>
            <person name="Riley R."/>
            <person name="Schakwitz W."/>
            <person name="Umezawa K."/>
            <person name="Ohm R.A."/>
            <person name="Grigoriev I.V."/>
            <person name="Nagy L.G."/>
            <person name="Gibbons J."/>
            <person name="Hibbett D."/>
        </authorList>
    </citation>
    <scope>NUCLEOTIDE SEQUENCE [LARGE SCALE GENOMIC DNA]</scope>
    <source>
        <strain evidence="2">ALCF2SS1-6</strain>
    </source>
</reference>